<dbReference type="EMBL" id="JFHD01000038">
    <property type="protein sequence ID" value="KDR26078.1"/>
    <property type="molecule type" value="Genomic_DNA"/>
</dbReference>
<name>A0A656QG57_9BURK</name>
<dbReference type="OrthoDB" id="9010139at2"/>
<protein>
    <submittedName>
        <fullName evidence="1">Uncharacterized protein</fullName>
    </submittedName>
</protein>
<organism evidence="1 2">
    <name type="scientific">Caballeronia zhejiangensis</name>
    <dbReference type="NCBI Taxonomy" id="871203"/>
    <lineage>
        <taxon>Bacteria</taxon>
        <taxon>Pseudomonadati</taxon>
        <taxon>Pseudomonadota</taxon>
        <taxon>Betaproteobacteria</taxon>
        <taxon>Burkholderiales</taxon>
        <taxon>Burkholderiaceae</taxon>
        <taxon>Caballeronia</taxon>
    </lineage>
</organism>
<keyword evidence="2" id="KW-1185">Reference proteome</keyword>
<sequence length="98" mass="10995">MNEAEKVLSEMAMVVFSNTQSLSRLGARSVVLEKFVEAVLPQLTWLQRSEVTHKFREGVEDVLSFMDDVTLPGEYHSALLQLVNELLGKLERGCDVQG</sequence>
<dbReference type="RefSeq" id="WP_033536626.1">
    <property type="nucleotide sequence ID" value="NZ_JFHD01000038.1"/>
</dbReference>
<proteinExistence type="predicted"/>
<evidence type="ECO:0000313" key="2">
    <source>
        <dbReference type="Proteomes" id="UP000027451"/>
    </source>
</evidence>
<gene>
    <name evidence="1" type="ORF">BG60_24110</name>
</gene>
<accession>A0A656QG57</accession>
<reference evidence="1 2" key="1">
    <citation type="submission" date="2014-03" db="EMBL/GenBank/DDBJ databases">
        <title>Draft Genome Sequences of Four Burkholderia Strains.</title>
        <authorList>
            <person name="Liu X.Y."/>
            <person name="Li C.X."/>
            <person name="Xu J.H."/>
        </authorList>
    </citation>
    <scope>NUCLEOTIDE SEQUENCE [LARGE SCALE GENOMIC DNA]</scope>
    <source>
        <strain evidence="1 2">OP-1</strain>
    </source>
</reference>
<dbReference type="Proteomes" id="UP000027451">
    <property type="component" value="Unassembled WGS sequence"/>
</dbReference>
<evidence type="ECO:0000313" key="1">
    <source>
        <dbReference type="EMBL" id="KDR26078.1"/>
    </source>
</evidence>
<dbReference type="AlphaFoldDB" id="A0A656QG57"/>
<comment type="caution">
    <text evidence="1">The sequence shown here is derived from an EMBL/GenBank/DDBJ whole genome shotgun (WGS) entry which is preliminary data.</text>
</comment>